<protein>
    <recommendedName>
        <fullName evidence="1">DUF4440 domain-containing protein</fullName>
    </recommendedName>
</protein>
<evidence type="ECO:0000313" key="2">
    <source>
        <dbReference type="EMBL" id="GAA3613664.1"/>
    </source>
</evidence>
<dbReference type="Pfam" id="PF14534">
    <property type="entry name" value="DUF4440"/>
    <property type="match status" value="1"/>
</dbReference>
<accession>A0ABP6ZLI3</accession>
<dbReference type="RefSeq" id="WP_231488628.1">
    <property type="nucleotide sequence ID" value="NZ_BAAAZO010000005.1"/>
</dbReference>
<dbReference type="SUPFAM" id="SSF54427">
    <property type="entry name" value="NTF2-like"/>
    <property type="match status" value="1"/>
</dbReference>
<comment type="caution">
    <text evidence="2">The sequence shown here is derived from an EMBL/GenBank/DDBJ whole genome shotgun (WGS) entry which is preliminary data.</text>
</comment>
<sequence>MTPDIRALHQDFVEAELRADTTRLDDLLAVDFASIGERGYVLDKRQWIGKFSDLSYTVLEVSDVDVRRYGSTAILRGVQRSSSVWGGTSMTLVTRVGAVWVEVPGVGWRLVALQFSSLDPALL</sequence>
<dbReference type="InterPro" id="IPR027843">
    <property type="entry name" value="DUF4440"/>
</dbReference>
<dbReference type="InterPro" id="IPR032710">
    <property type="entry name" value="NTF2-like_dom_sf"/>
</dbReference>
<evidence type="ECO:0000313" key="3">
    <source>
        <dbReference type="Proteomes" id="UP001501074"/>
    </source>
</evidence>
<feature type="domain" description="DUF4440" evidence="1">
    <location>
        <begin position="5"/>
        <end position="110"/>
    </location>
</feature>
<proteinExistence type="predicted"/>
<dbReference type="Proteomes" id="UP001501074">
    <property type="component" value="Unassembled WGS sequence"/>
</dbReference>
<evidence type="ECO:0000259" key="1">
    <source>
        <dbReference type="Pfam" id="PF14534"/>
    </source>
</evidence>
<gene>
    <name evidence="2" type="ORF">GCM10022223_32280</name>
</gene>
<dbReference type="EMBL" id="BAAAZO010000005">
    <property type="protein sequence ID" value="GAA3613664.1"/>
    <property type="molecule type" value="Genomic_DNA"/>
</dbReference>
<organism evidence="2 3">
    <name type="scientific">Kineosporia mesophila</name>
    <dbReference type="NCBI Taxonomy" id="566012"/>
    <lineage>
        <taxon>Bacteria</taxon>
        <taxon>Bacillati</taxon>
        <taxon>Actinomycetota</taxon>
        <taxon>Actinomycetes</taxon>
        <taxon>Kineosporiales</taxon>
        <taxon>Kineosporiaceae</taxon>
        <taxon>Kineosporia</taxon>
    </lineage>
</organism>
<dbReference type="Gene3D" id="3.10.450.50">
    <property type="match status" value="1"/>
</dbReference>
<name>A0ABP6ZLI3_9ACTN</name>
<reference evidence="3" key="1">
    <citation type="journal article" date="2019" name="Int. J. Syst. Evol. Microbiol.">
        <title>The Global Catalogue of Microorganisms (GCM) 10K type strain sequencing project: providing services to taxonomists for standard genome sequencing and annotation.</title>
        <authorList>
            <consortium name="The Broad Institute Genomics Platform"/>
            <consortium name="The Broad Institute Genome Sequencing Center for Infectious Disease"/>
            <person name="Wu L."/>
            <person name="Ma J."/>
        </authorList>
    </citation>
    <scope>NUCLEOTIDE SEQUENCE [LARGE SCALE GENOMIC DNA]</scope>
    <source>
        <strain evidence="3">JCM 16902</strain>
    </source>
</reference>
<keyword evidence="3" id="KW-1185">Reference proteome</keyword>